<dbReference type="RefSeq" id="WP_072783625.1">
    <property type="nucleotide sequence ID" value="NZ_FQZH01000002.1"/>
</dbReference>
<evidence type="ECO:0000313" key="2">
    <source>
        <dbReference type="EMBL" id="SHJ20136.1"/>
    </source>
</evidence>
<accession>A0A1M6HDE7</accession>
<reference evidence="2 3" key="1">
    <citation type="submission" date="2016-11" db="EMBL/GenBank/DDBJ databases">
        <authorList>
            <person name="Jaros S."/>
            <person name="Januszkiewicz K."/>
            <person name="Wedrychowicz H."/>
        </authorList>
    </citation>
    <scope>NUCLEOTIDE SEQUENCE [LARGE SCALE GENOMIC DNA]</scope>
    <source>
        <strain evidence="2 3">DSM 22807</strain>
    </source>
</reference>
<dbReference type="EMBL" id="FQZH01000002">
    <property type="protein sequence ID" value="SHJ20136.1"/>
    <property type="molecule type" value="Genomic_DNA"/>
</dbReference>
<evidence type="ECO:0000313" key="3">
    <source>
        <dbReference type="Proteomes" id="UP000184232"/>
    </source>
</evidence>
<organism evidence="2 3">
    <name type="scientific">Flavobacterium haoranii</name>
    <dbReference type="NCBI Taxonomy" id="683124"/>
    <lineage>
        <taxon>Bacteria</taxon>
        <taxon>Pseudomonadati</taxon>
        <taxon>Bacteroidota</taxon>
        <taxon>Flavobacteriia</taxon>
        <taxon>Flavobacteriales</taxon>
        <taxon>Flavobacteriaceae</taxon>
        <taxon>Flavobacterium</taxon>
    </lineage>
</organism>
<dbReference type="AlphaFoldDB" id="A0A1M6HDE7"/>
<protein>
    <submittedName>
        <fullName evidence="2">Uncharacterized protein</fullName>
    </submittedName>
</protein>
<keyword evidence="1" id="KW-0472">Membrane</keyword>
<evidence type="ECO:0000256" key="1">
    <source>
        <dbReference type="SAM" id="Phobius"/>
    </source>
</evidence>
<keyword evidence="3" id="KW-1185">Reference proteome</keyword>
<keyword evidence="1" id="KW-1133">Transmembrane helix</keyword>
<keyword evidence="1" id="KW-0812">Transmembrane</keyword>
<dbReference type="Proteomes" id="UP000184232">
    <property type="component" value="Unassembled WGS sequence"/>
</dbReference>
<sequence length="175" mass="20172">MDLAKHCELCDNQKVNLKEGTTCGLDGRKPFFNKTCLKIELNEKFERKLKEINIKYEKLRSEKAITYTYFVVFLIIGFLVILAGFLLGKYILENGVIATAPLIIMGVGLSPLGLAFGTLNNYRQELEIATKKKNQIDHILKLYRIDYKIDIKFGEKYHGNQDVYVNLKVNKRSFN</sequence>
<feature type="transmembrane region" description="Helical" evidence="1">
    <location>
        <begin position="67"/>
        <end position="92"/>
    </location>
</feature>
<dbReference type="OrthoDB" id="762068at2"/>
<name>A0A1M6HDE7_9FLAO</name>
<feature type="transmembrane region" description="Helical" evidence="1">
    <location>
        <begin position="98"/>
        <end position="122"/>
    </location>
</feature>
<dbReference type="STRING" id="683124.SAMN05444337_1511"/>
<gene>
    <name evidence="2" type="ORF">SAMN05444337_1511</name>
</gene>
<proteinExistence type="predicted"/>